<accession>U7QQJ3</accession>
<evidence type="ECO:0000313" key="2">
    <source>
        <dbReference type="Proteomes" id="UP000017127"/>
    </source>
</evidence>
<dbReference type="Proteomes" id="UP000017127">
    <property type="component" value="Unassembled WGS sequence"/>
</dbReference>
<name>U7QQJ3_9CYAN</name>
<reference evidence="1 2" key="1">
    <citation type="journal article" date="2013" name="Front. Microbiol.">
        <title>Comparative genomic analyses of the cyanobacterium, Lyngbya aestuarii BL J, a powerful hydrogen producer.</title>
        <authorList>
            <person name="Kothari A."/>
            <person name="Vaughn M."/>
            <person name="Garcia-Pichel F."/>
        </authorList>
    </citation>
    <scope>NUCLEOTIDE SEQUENCE [LARGE SCALE GENOMIC DNA]</scope>
    <source>
        <strain evidence="1 2">BL J</strain>
    </source>
</reference>
<dbReference type="OrthoDB" id="498999at2"/>
<dbReference type="AlphaFoldDB" id="U7QQJ3"/>
<sequence>MVWVPLSLSYELCSRRKPRPPQVRANPTELSFKKGKIKHHSLTNFALDGNRRAASSRYPVVFNNQSFVDAEAVYQAYKTGYIEPDKQIMTAVIKAKLEQHPQLLSAITFRGGVARTAKLAAILLEFKIAVGKVLVATVTL</sequence>
<organism evidence="1 2">
    <name type="scientific">Lyngbya aestuarii BL J</name>
    <dbReference type="NCBI Taxonomy" id="1348334"/>
    <lineage>
        <taxon>Bacteria</taxon>
        <taxon>Bacillati</taxon>
        <taxon>Cyanobacteriota</taxon>
        <taxon>Cyanophyceae</taxon>
        <taxon>Oscillatoriophycideae</taxon>
        <taxon>Oscillatoriales</taxon>
        <taxon>Microcoleaceae</taxon>
        <taxon>Lyngbya</taxon>
    </lineage>
</organism>
<keyword evidence="2" id="KW-1185">Reference proteome</keyword>
<evidence type="ECO:0000313" key="1">
    <source>
        <dbReference type="EMBL" id="ERT08691.1"/>
    </source>
</evidence>
<protein>
    <submittedName>
        <fullName evidence="1">Ribonuclease H domain protein</fullName>
    </submittedName>
</protein>
<dbReference type="EMBL" id="AUZM01000008">
    <property type="protein sequence ID" value="ERT08691.1"/>
    <property type="molecule type" value="Genomic_DNA"/>
</dbReference>
<proteinExistence type="predicted"/>
<comment type="caution">
    <text evidence="1">The sequence shown here is derived from an EMBL/GenBank/DDBJ whole genome shotgun (WGS) entry which is preliminary data.</text>
</comment>
<dbReference type="RefSeq" id="WP_023065037.1">
    <property type="nucleotide sequence ID" value="NZ_AUZM01000008.1"/>
</dbReference>
<gene>
    <name evidence="1" type="ORF">M595_1225</name>
</gene>